<dbReference type="InterPro" id="IPR020476">
    <property type="entry name" value="Nudix_hydrolase"/>
</dbReference>
<dbReference type="InterPro" id="IPR000086">
    <property type="entry name" value="NUDIX_hydrolase_dom"/>
</dbReference>
<protein>
    <recommendedName>
        <fullName evidence="6">Nudix hydrolase domain-containing protein</fullName>
    </recommendedName>
</protein>
<keyword evidence="4" id="KW-0472">Membrane</keyword>
<feature type="transmembrane region" description="Helical" evidence="4">
    <location>
        <begin position="289"/>
        <end position="309"/>
    </location>
</feature>
<evidence type="ECO:0000256" key="4">
    <source>
        <dbReference type="SAM" id="Phobius"/>
    </source>
</evidence>
<feature type="transmembrane region" description="Helical" evidence="4">
    <location>
        <begin position="214"/>
        <end position="240"/>
    </location>
</feature>
<dbReference type="GO" id="GO:0016787">
    <property type="term" value="F:hydrolase activity"/>
    <property type="evidence" value="ECO:0007669"/>
    <property type="project" value="UniProtKB-KW"/>
</dbReference>
<keyword evidence="2" id="KW-0378">Hydrolase</keyword>
<dbReference type="Gene3D" id="1.20.144.10">
    <property type="entry name" value="Phosphatidic acid phosphatase type 2/haloperoxidase"/>
    <property type="match status" value="1"/>
</dbReference>
<feature type="chain" id="PRO_5015636266" description="Nudix hydrolase domain-containing protein" evidence="5">
    <location>
        <begin position="25"/>
        <end position="494"/>
    </location>
</feature>
<keyword evidence="3" id="KW-0460">Magnesium</keyword>
<dbReference type="InterPro" id="IPR000326">
    <property type="entry name" value="PAP2/HPO"/>
</dbReference>
<evidence type="ECO:0000313" key="7">
    <source>
        <dbReference type="EMBL" id="PSW14353.1"/>
    </source>
</evidence>
<evidence type="ECO:0000313" key="8">
    <source>
        <dbReference type="Proteomes" id="UP000241346"/>
    </source>
</evidence>
<comment type="caution">
    <text evidence="7">The sequence shown here is derived from an EMBL/GenBank/DDBJ whole genome shotgun (WGS) entry which is preliminary data.</text>
</comment>
<feature type="transmembrane region" description="Helical" evidence="4">
    <location>
        <begin position="378"/>
        <end position="397"/>
    </location>
</feature>
<feature type="transmembrane region" description="Helical" evidence="4">
    <location>
        <begin position="321"/>
        <end position="343"/>
    </location>
</feature>
<evidence type="ECO:0000256" key="1">
    <source>
        <dbReference type="ARBA" id="ARBA00001946"/>
    </source>
</evidence>
<organism evidence="7 8">
    <name type="scientific">Photobacterium rosenbergii</name>
    <dbReference type="NCBI Taxonomy" id="294936"/>
    <lineage>
        <taxon>Bacteria</taxon>
        <taxon>Pseudomonadati</taxon>
        <taxon>Pseudomonadota</taxon>
        <taxon>Gammaproteobacteria</taxon>
        <taxon>Vibrionales</taxon>
        <taxon>Vibrionaceae</taxon>
        <taxon>Photobacterium</taxon>
    </lineage>
</organism>
<feature type="transmembrane region" description="Helical" evidence="4">
    <location>
        <begin position="349"/>
        <end position="366"/>
    </location>
</feature>
<dbReference type="Pfam" id="PF00293">
    <property type="entry name" value="NUDIX"/>
    <property type="match status" value="1"/>
</dbReference>
<dbReference type="PANTHER" id="PTHR43222">
    <property type="entry name" value="NUDIX HYDROLASE 23"/>
    <property type="match status" value="1"/>
</dbReference>
<feature type="signal peptide" evidence="5">
    <location>
        <begin position="1"/>
        <end position="24"/>
    </location>
</feature>
<dbReference type="SMART" id="SM00014">
    <property type="entry name" value="acidPPc"/>
    <property type="match status" value="1"/>
</dbReference>
<sequence>MKSKPILQYVVLIFLVAISFNATAGNSARYSGQQPDNIVGAVCVIRNGDNLIMLLEAITNKLSLPGGYIDSGDTPQEAAAREALEEAGIEVEVEHLIQYRDRAAIYACRAKSPIPVSSFRDSRGYPIVASWFAEHFATEVERVYLIDPLLTEAREHRYSEDAALLPQWLASTPDSEVKVYDRFDYDISPLHEYELGLIGQFQQVISTWSSFSQWLFVGLMHALAVLGGPWFVFVALALMAGYYRTRFFLEIACLILVTLFGASLLKHGLMMPRPFFIVPDLQKVNAPGLGFPSEQVLMTSMLFGVWGYLLQRQIKTKQQKVMIALLVVLVVAGQGVAWIWFGVHFISDVIMSVMLGIVMVAMFILWRSDTFKAYRQLLTSRWFWLGLGILTGTVAGISLVPTQAYLCSLMLGIFFGINYALKVDQITPPLSAKRRFVASFGVLLGAVGLSGAMMAIAAVQSSTLMVLGIKTSGYLLLGAWLVCSSSWLRQQLSR</sequence>
<feature type="domain" description="Nudix hydrolase" evidence="6">
    <location>
        <begin position="36"/>
        <end position="170"/>
    </location>
</feature>
<dbReference type="PRINTS" id="PR00502">
    <property type="entry name" value="NUDIXFAMILY"/>
</dbReference>
<feature type="transmembrane region" description="Helical" evidence="4">
    <location>
        <begin position="403"/>
        <end position="421"/>
    </location>
</feature>
<accession>A0A2T3NH94</accession>
<dbReference type="EMBL" id="PYMB01000002">
    <property type="protein sequence ID" value="PSW14353.1"/>
    <property type="molecule type" value="Genomic_DNA"/>
</dbReference>
<dbReference type="PROSITE" id="PS51462">
    <property type="entry name" value="NUDIX"/>
    <property type="match status" value="1"/>
</dbReference>
<evidence type="ECO:0000259" key="6">
    <source>
        <dbReference type="PROSITE" id="PS51462"/>
    </source>
</evidence>
<keyword evidence="4" id="KW-0812">Transmembrane</keyword>
<feature type="transmembrane region" description="Helical" evidence="4">
    <location>
        <begin position="436"/>
        <end position="459"/>
    </location>
</feature>
<dbReference type="OrthoDB" id="5918940at2"/>
<dbReference type="InterPro" id="IPR036938">
    <property type="entry name" value="PAP2/HPO_sf"/>
</dbReference>
<evidence type="ECO:0000256" key="3">
    <source>
        <dbReference type="ARBA" id="ARBA00022842"/>
    </source>
</evidence>
<reference evidence="7 8" key="1">
    <citation type="submission" date="2018-03" db="EMBL/GenBank/DDBJ databases">
        <title>Whole genome sequencing of Histamine producing bacteria.</title>
        <authorList>
            <person name="Butler K."/>
        </authorList>
    </citation>
    <scope>NUCLEOTIDE SEQUENCE [LARGE SCALE GENOMIC DNA]</scope>
    <source>
        <strain evidence="7 8">DSM 19138</strain>
    </source>
</reference>
<name>A0A2T3NH94_9GAMM</name>
<evidence type="ECO:0000256" key="5">
    <source>
        <dbReference type="SAM" id="SignalP"/>
    </source>
</evidence>
<dbReference type="Pfam" id="PF01569">
    <property type="entry name" value="PAP2"/>
    <property type="match status" value="1"/>
</dbReference>
<dbReference type="Gene3D" id="3.90.79.10">
    <property type="entry name" value="Nucleoside Triphosphate Pyrophosphohydrolase"/>
    <property type="match status" value="1"/>
</dbReference>
<dbReference type="SUPFAM" id="SSF48317">
    <property type="entry name" value="Acid phosphatase/Vanadium-dependent haloperoxidase"/>
    <property type="match status" value="1"/>
</dbReference>
<gene>
    <name evidence="7" type="ORF">C9J01_07910</name>
</gene>
<dbReference type="RefSeq" id="WP_107297598.1">
    <property type="nucleotide sequence ID" value="NZ_PYMB01000002.1"/>
</dbReference>
<dbReference type="SUPFAM" id="SSF55811">
    <property type="entry name" value="Nudix"/>
    <property type="match status" value="1"/>
</dbReference>
<dbReference type="InterPro" id="IPR015797">
    <property type="entry name" value="NUDIX_hydrolase-like_dom_sf"/>
</dbReference>
<comment type="cofactor">
    <cofactor evidence="1">
        <name>Mg(2+)</name>
        <dbReference type="ChEBI" id="CHEBI:18420"/>
    </cofactor>
</comment>
<dbReference type="PANTHER" id="PTHR43222:SF2">
    <property type="entry name" value="NUDIX HYDROLASE 23, CHLOROPLASTIC"/>
    <property type="match status" value="1"/>
</dbReference>
<evidence type="ECO:0000256" key="2">
    <source>
        <dbReference type="ARBA" id="ARBA00022801"/>
    </source>
</evidence>
<keyword evidence="5" id="KW-0732">Signal</keyword>
<keyword evidence="4" id="KW-1133">Transmembrane helix</keyword>
<dbReference type="Proteomes" id="UP000241346">
    <property type="component" value="Unassembled WGS sequence"/>
</dbReference>
<dbReference type="AlphaFoldDB" id="A0A2T3NH94"/>
<feature type="transmembrane region" description="Helical" evidence="4">
    <location>
        <begin position="247"/>
        <end position="269"/>
    </location>
</feature>
<proteinExistence type="predicted"/>
<feature type="transmembrane region" description="Helical" evidence="4">
    <location>
        <begin position="471"/>
        <end position="488"/>
    </location>
</feature>